<accession>A0ABW6VD95</accession>
<feature type="region of interest" description="Disordered" evidence="1">
    <location>
        <begin position="155"/>
        <end position="193"/>
    </location>
</feature>
<comment type="caution">
    <text evidence="2">The sequence shown here is derived from an EMBL/GenBank/DDBJ whole genome shotgun (WGS) entry which is preliminary data.</text>
</comment>
<protein>
    <recommendedName>
        <fullName evidence="4">Integrase</fullName>
    </recommendedName>
</protein>
<keyword evidence="3" id="KW-1185">Reference proteome</keyword>
<evidence type="ECO:0008006" key="4">
    <source>
        <dbReference type="Google" id="ProtNLM"/>
    </source>
</evidence>
<evidence type="ECO:0000313" key="2">
    <source>
        <dbReference type="EMBL" id="MFF4776077.1"/>
    </source>
</evidence>
<gene>
    <name evidence="2" type="ORF">ACFY05_24790</name>
</gene>
<evidence type="ECO:0000313" key="3">
    <source>
        <dbReference type="Proteomes" id="UP001602119"/>
    </source>
</evidence>
<dbReference type="EMBL" id="JBIAXI010000015">
    <property type="protein sequence ID" value="MFF4776077.1"/>
    <property type="molecule type" value="Genomic_DNA"/>
</dbReference>
<proteinExistence type="predicted"/>
<dbReference type="RefSeq" id="WP_387344388.1">
    <property type="nucleotide sequence ID" value="NZ_JBIAXI010000015.1"/>
</dbReference>
<organism evidence="2 3">
    <name type="scientific">Microtetraspora fusca</name>
    <dbReference type="NCBI Taxonomy" id="1997"/>
    <lineage>
        <taxon>Bacteria</taxon>
        <taxon>Bacillati</taxon>
        <taxon>Actinomycetota</taxon>
        <taxon>Actinomycetes</taxon>
        <taxon>Streptosporangiales</taxon>
        <taxon>Streptosporangiaceae</taxon>
        <taxon>Microtetraspora</taxon>
    </lineage>
</organism>
<sequence length="193" mass="21129">MIAKGMIVGSNRAVMRGAPMRARLRKLWIGGRAFLWRARIRCVRGEGDCHRCIRVRIWGAGKNSRALQADLLSKSWPAPWGACAADGAYPTSQDVRALVVYAMEHGWEPDVRGGTHILTESEHASTLELSGFLITDRLRLPEAPDPTARVIRAFVDDQGAAHPSHRDGRRRESRVDGGDRRGSGSETGPAPTG</sequence>
<reference evidence="2 3" key="1">
    <citation type="submission" date="2024-10" db="EMBL/GenBank/DDBJ databases">
        <title>The Natural Products Discovery Center: Release of the First 8490 Sequenced Strains for Exploring Actinobacteria Biosynthetic Diversity.</title>
        <authorList>
            <person name="Kalkreuter E."/>
            <person name="Kautsar S.A."/>
            <person name="Yang D."/>
            <person name="Bader C.D."/>
            <person name="Teijaro C.N."/>
            <person name="Fluegel L."/>
            <person name="Davis C.M."/>
            <person name="Simpson J.R."/>
            <person name="Lauterbach L."/>
            <person name="Steele A.D."/>
            <person name="Gui C."/>
            <person name="Meng S."/>
            <person name="Li G."/>
            <person name="Viehrig K."/>
            <person name="Ye F."/>
            <person name="Su P."/>
            <person name="Kiefer A.F."/>
            <person name="Nichols A."/>
            <person name="Cepeda A.J."/>
            <person name="Yan W."/>
            <person name="Fan B."/>
            <person name="Jiang Y."/>
            <person name="Adhikari A."/>
            <person name="Zheng C.-J."/>
            <person name="Schuster L."/>
            <person name="Cowan T.M."/>
            <person name="Smanski M.J."/>
            <person name="Chevrette M.G."/>
            <person name="De Carvalho L.P.S."/>
            <person name="Shen B."/>
        </authorList>
    </citation>
    <scope>NUCLEOTIDE SEQUENCE [LARGE SCALE GENOMIC DNA]</scope>
    <source>
        <strain evidence="2 3">NPDC001281</strain>
    </source>
</reference>
<dbReference type="Proteomes" id="UP001602119">
    <property type="component" value="Unassembled WGS sequence"/>
</dbReference>
<evidence type="ECO:0000256" key="1">
    <source>
        <dbReference type="SAM" id="MobiDB-lite"/>
    </source>
</evidence>
<feature type="compositionally biased region" description="Basic and acidic residues" evidence="1">
    <location>
        <begin position="164"/>
        <end position="183"/>
    </location>
</feature>
<name>A0ABW6VD95_MICFU</name>